<dbReference type="InterPro" id="IPR017850">
    <property type="entry name" value="Alkaline_phosphatase_core_sf"/>
</dbReference>
<dbReference type="HOGENOM" id="CLU_006332_9_2_7"/>
<evidence type="ECO:0000256" key="2">
    <source>
        <dbReference type="ARBA" id="ARBA00022801"/>
    </source>
</evidence>
<accession>W4LV06</accession>
<dbReference type="SUPFAM" id="SSF53649">
    <property type="entry name" value="Alkaline phosphatase-like"/>
    <property type="match status" value="1"/>
</dbReference>
<keyword evidence="2" id="KW-0378">Hydrolase</keyword>
<dbReference type="Pfam" id="PF00884">
    <property type="entry name" value="Sulfatase"/>
    <property type="match status" value="1"/>
</dbReference>
<dbReference type="GO" id="GO:0005737">
    <property type="term" value="C:cytoplasm"/>
    <property type="evidence" value="ECO:0007669"/>
    <property type="project" value="TreeGrafter"/>
</dbReference>
<dbReference type="CDD" id="cd16037">
    <property type="entry name" value="sulfatase_like"/>
    <property type="match status" value="1"/>
</dbReference>
<organism evidence="4 5">
    <name type="scientific">Entotheonella factor</name>
    <dbReference type="NCBI Taxonomy" id="1429438"/>
    <lineage>
        <taxon>Bacteria</taxon>
        <taxon>Pseudomonadati</taxon>
        <taxon>Nitrospinota/Tectimicrobiota group</taxon>
        <taxon>Candidatus Tectimicrobiota</taxon>
        <taxon>Candidatus Entotheonellia</taxon>
        <taxon>Candidatus Entotheonellales</taxon>
        <taxon>Candidatus Entotheonellaceae</taxon>
        <taxon>Candidatus Entotheonella</taxon>
    </lineage>
</organism>
<dbReference type="GO" id="GO:0008484">
    <property type="term" value="F:sulfuric ester hydrolase activity"/>
    <property type="evidence" value="ECO:0007669"/>
    <property type="project" value="TreeGrafter"/>
</dbReference>
<proteinExistence type="predicted"/>
<dbReference type="Gene3D" id="3.40.720.10">
    <property type="entry name" value="Alkaline Phosphatase, subunit A"/>
    <property type="match status" value="1"/>
</dbReference>
<dbReference type="PATRIC" id="fig|1429438.4.peg.1274"/>
<dbReference type="GO" id="GO:0046872">
    <property type="term" value="F:metal ion binding"/>
    <property type="evidence" value="ECO:0007669"/>
    <property type="project" value="UniProtKB-KW"/>
</dbReference>
<comment type="caution">
    <text evidence="4">The sequence shown here is derived from an EMBL/GenBank/DDBJ whole genome shotgun (WGS) entry which is preliminary data.</text>
</comment>
<name>W4LV06_ENTF1</name>
<evidence type="ECO:0000313" key="5">
    <source>
        <dbReference type="Proteomes" id="UP000019141"/>
    </source>
</evidence>
<keyword evidence="1" id="KW-0479">Metal-binding</keyword>
<evidence type="ECO:0000259" key="3">
    <source>
        <dbReference type="Pfam" id="PF00884"/>
    </source>
</evidence>
<dbReference type="PANTHER" id="PTHR45953:SF1">
    <property type="entry name" value="IDURONATE 2-SULFATASE"/>
    <property type="match status" value="1"/>
</dbReference>
<dbReference type="EMBL" id="AZHW01000194">
    <property type="protein sequence ID" value="ETX01874.1"/>
    <property type="molecule type" value="Genomic_DNA"/>
</dbReference>
<keyword evidence="5" id="KW-1185">Reference proteome</keyword>
<dbReference type="Proteomes" id="UP000019141">
    <property type="component" value="Unassembled WGS sequence"/>
</dbReference>
<evidence type="ECO:0000256" key="1">
    <source>
        <dbReference type="ARBA" id="ARBA00022723"/>
    </source>
</evidence>
<reference evidence="4 5" key="1">
    <citation type="journal article" date="2014" name="Nature">
        <title>An environmental bacterial taxon with a large and distinct metabolic repertoire.</title>
        <authorList>
            <person name="Wilson M.C."/>
            <person name="Mori T."/>
            <person name="Ruckert C."/>
            <person name="Uria A.R."/>
            <person name="Helf M.J."/>
            <person name="Takada K."/>
            <person name="Gernert C."/>
            <person name="Steffens U.A."/>
            <person name="Heycke N."/>
            <person name="Schmitt S."/>
            <person name="Rinke C."/>
            <person name="Helfrich E.J."/>
            <person name="Brachmann A.O."/>
            <person name="Gurgui C."/>
            <person name="Wakimoto T."/>
            <person name="Kracht M."/>
            <person name="Crusemann M."/>
            <person name="Hentschel U."/>
            <person name="Abe I."/>
            <person name="Matsunaga S."/>
            <person name="Kalinowski J."/>
            <person name="Takeyama H."/>
            <person name="Piel J."/>
        </authorList>
    </citation>
    <scope>NUCLEOTIDE SEQUENCE [LARGE SCALE GENOMIC DNA]</scope>
    <source>
        <strain evidence="5">TSY1</strain>
    </source>
</reference>
<gene>
    <name evidence="4" type="ORF">ETSY1_05675</name>
</gene>
<dbReference type="PANTHER" id="PTHR45953">
    <property type="entry name" value="IDURONATE 2-SULFATASE"/>
    <property type="match status" value="1"/>
</dbReference>
<sequence>MKPQNLLVIMSDEHNPKMLGCAGHDMVRTPNLDSLAARGTRFSAAYTTCPICVPARASFATGQYVHQNGYWDNAIAYDGRVESWGHRLQASGIRVESIGKLHYRQESDPTGFDAQHIPMHIKDGVGMVHHSIRGQFPDFNPPPPKPGSGGGIVMSAGVGESEYTRYDRKIAELACNWLHEAAGHASPWVLFVSFVTPHYPLMAPEEYFQYYDVDAMPSPKLATGNGYTPHTWLDTLMNRQAGSEVSPEQHRLAIAAYLALCTFMDAQVGRVLEALNEAGFSQQTRIIYTSDHGENAGTRGMWGKSVHYEESGGIPLILNGEGVPAGKVSHTPVTLVDAYPSILDAVGLPAADASETRPGRSWFDLAVAADDPERMAFSEYHAAGSPSGSFMVRKGRYKYIHYVGYAPELFDLATDPEELTDLAQDAAYADVVQTCERALRAMVTPEDADRQAKAAQKALVESRGGPEEVMHNLITTKNYTPVPDEVEAKL</sequence>
<evidence type="ECO:0000313" key="4">
    <source>
        <dbReference type="EMBL" id="ETX01874.1"/>
    </source>
</evidence>
<dbReference type="AlphaFoldDB" id="W4LV06"/>
<dbReference type="InterPro" id="IPR000917">
    <property type="entry name" value="Sulfatase_N"/>
</dbReference>
<protein>
    <recommendedName>
        <fullName evidence="3">Sulfatase N-terminal domain-containing protein</fullName>
    </recommendedName>
</protein>
<feature type="domain" description="Sulfatase N-terminal" evidence="3">
    <location>
        <begin position="4"/>
        <end position="347"/>
    </location>
</feature>